<dbReference type="SMART" id="SM00812">
    <property type="entry name" value="Alpha_L_fucos"/>
    <property type="match status" value="1"/>
</dbReference>
<name>A0AAN9APE9_9CAEN</name>
<dbReference type="PRINTS" id="PR00741">
    <property type="entry name" value="GLHYDRLASE29"/>
</dbReference>
<dbReference type="Pfam" id="PF16757">
    <property type="entry name" value="Fucosidase_C"/>
    <property type="match status" value="1"/>
</dbReference>
<evidence type="ECO:0000256" key="8">
    <source>
        <dbReference type="ARBA" id="ARBA00022801"/>
    </source>
</evidence>
<dbReference type="InterPro" id="IPR000933">
    <property type="entry name" value="Glyco_hydro_29"/>
</dbReference>
<evidence type="ECO:0000256" key="11">
    <source>
        <dbReference type="PIRNR" id="PIRNR001092"/>
    </source>
</evidence>
<keyword evidence="8 11" id="KW-0378">Hydrolase</keyword>
<gene>
    <name evidence="14" type="ORF">V1264_010493</name>
</gene>
<evidence type="ECO:0000313" key="15">
    <source>
        <dbReference type="Proteomes" id="UP001374579"/>
    </source>
</evidence>
<dbReference type="InterPro" id="IPR057739">
    <property type="entry name" value="Glyco_hydro_29_N"/>
</dbReference>
<dbReference type="Proteomes" id="UP001374579">
    <property type="component" value="Unassembled WGS sequence"/>
</dbReference>
<evidence type="ECO:0000256" key="10">
    <source>
        <dbReference type="ARBA" id="ARBA00023295"/>
    </source>
</evidence>
<evidence type="ECO:0000256" key="4">
    <source>
        <dbReference type="ARBA" id="ARBA00007951"/>
    </source>
</evidence>
<dbReference type="Pfam" id="PF01120">
    <property type="entry name" value="Alpha_L_fucos"/>
    <property type="match status" value="1"/>
</dbReference>
<dbReference type="GO" id="GO:0005764">
    <property type="term" value="C:lysosome"/>
    <property type="evidence" value="ECO:0007669"/>
    <property type="project" value="TreeGrafter"/>
</dbReference>
<sequence length="458" mass="52755">MMIPMSIKVCVALMSLIACADSVHYQPTWESLDSRPLPAWYDQSKIGIFIHWGVFSVPSYGSEWFWWYWQGSKPYPNYAQFVRDNYKPDWTYADFARDFTAEFYNPDQWAEIFKASGARYVVQVTKHHEGFTSWPSKYSWNWNAGSVGPHRDLVGELATAIRKKTSLHYGVYHSLFEWFNPLYLQDKANNFKTQEFVTTKTMPELYELVNRYEPDLIWSDGPMGAPDTYWQSKEFLTWLYNDSPVKDKVVVNDRWGNNTICRHGGFLTCTDRYNPKTLQKRKFEDALTIYGSSWGFVRNAQLSGYLPVETLITAIIQTVSCGGNVLINVGPTKEGTITPIYEERLRQMGSWLKVNGDAIYGTKPWRKQNDTTNSDVWYTTRSDAPHVVYAMSLKWPKGQLVLGAPMVNSQTSVTLLGYDKPFNWTAPASVGMVIDVPSLSVNDIPCLWAWVFELRNVF</sequence>
<comment type="similarity">
    <text evidence="4 11">Belongs to the glycosyl hydrolase 29 family.</text>
</comment>
<comment type="caution">
    <text evidence="14">The sequence shown here is derived from an EMBL/GenBank/DDBJ whole genome shotgun (WGS) entry which is preliminary data.</text>
</comment>
<dbReference type="GO" id="GO:0006004">
    <property type="term" value="P:fucose metabolic process"/>
    <property type="evidence" value="ECO:0007669"/>
    <property type="project" value="InterPro"/>
</dbReference>
<keyword evidence="15" id="KW-1185">Reference proteome</keyword>
<dbReference type="InterPro" id="IPR016286">
    <property type="entry name" value="FUC_metazoa-typ"/>
</dbReference>
<evidence type="ECO:0000256" key="7">
    <source>
        <dbReference type="ARBA" id="ARBA00022729"/>
    </source>
</evidence>
<evidence type="ECO:0000256" key="9">
    <source>
        <dbReference type="ARBA" id="ARBA00023180"/>
    </source>
</evidence>
<protein>
    <recommendedName>
        <fullName evidence="6">alpha-L-fucosidase</fullName>
        <ecNumber evidence="6">3.2.1.51</ecNumber>
    </recommendedName>
</protein>
<dbReference type="InterPro" id="IPR013780">
    <property type="entry name" value="Glyco_hydro_b"/>
</dbReference>
<feature type="signal peptide" evidence="11">
    <location>
        <begin position="1"/>
        <end position="22"/>
    </location>
</feature>
<dbReference type="Gene3D" id="2.60.40.1180">
    <property type="entry name" value="Golgi alpha-mannosidase II"/>
    <property type="match status" value="1"/>
</dbReference>
<keyword evidence="7 11" id="KW-0732">Signal</keyword>
<comment type="catalytic activity">
    <reaction evidence="2">
        <text>a neolactoside IV(2)-alpha-Fuc-nLc4Cer(d18:0) + H2O = a neolactoside nLc4Cer(d18:0) + L-fucose</text>
        <dbReference type="Rhea" id="RHEA:49308"/>
        <dbReference type="ChEBI" id="CHEBI:2181"/>
        <dbReference type="ChEBI" id="CHEBI:15377"/>
        <dbReference type="ChEBI" id="CHEBI:91119"/>
        <dbReference type="ChEBI" id="CHEBI:91121"/>
    </reaction>
    <physiologicalReaction direction="left-to-right" evidence="2">
        <dbReference type="Rhea" id="RHEA:49309"/>
    </physiologicalReaction>
</comment>
<dbReference type="EMBL" id="JBAMIC010000024">
    <property type="protein sequence ID" value="KAK7090733.1"/>
    <property type="molecule type" value="Genomic_DNA"/>
</dbReference>
<dbReference type="EC" id="3.2.1.51" evidence="6"/>
<organism evidence="14 15">
    <name type="scientific">Littorina saxatilis</name>
    <dbReference type="NCBI Taxonomy" id="31220"/>
    <lineage>
        <taxon>Eukaryota</taxon>
        <taxon>Metazoa</taxon>
        <taxon>Spiralia</taxon>
        <taxon>Lophotrochozoa</taxon>
        <taxon>Mollusca</taxon>
        <taxon>Gastropoda</taxon>
        <taxon>Caenogastropoda</taxon>
        <taxon>Littorinimorpha</taxon>
        <taxon>Littorinoidea</taxon>
        <taxon>Littorinidae</taxon>
        <taxon>Littorina</taxon>
    </lineage>
</organism>
<dbReference type="SUPFAM" id="SSF51445">
    <property type="entry name" value="(Trans)glycosidases"/>
    <property type="match status" value="1"/>
</dbReference>
<dbReference type="GO" id="GO:0004560">
    <property type="term" value="F:alpha-L-fucosidase activity"/>
    <property type="evidence" value="ECO:0007669"/>
    <property type="project" value="UniProtKB-EC"/>
</dbReference>
<reference evidence="14 15" key="1">
    <citation type="submission" date="2024-02" db="EMBL/GenBank/DDBJ databases">
        <title>Chromosome-scale genome assembly of the rough periwinkle Littorina saxatilis.</title>
        <authorList>
            <person name="De Jode A."/>
            <person name="Faria R."/>
            <person name="Formenti G."/>
            <person name="Sims Y."/>
            <person name="Smith T.P."/>
            <person name="Tracey A."/>
            <person name="Wood J.M.D."/>
            <person name="Zagrodzka Z.B."/>
            <person name="Johannesson K."/>
            <person name="Butlin R.K."/>
            <person name="Leder E.H."/>
        </authorList>
    </citation>
    <scope>NUCLEOTIDE SEQUENCE [LARGE SCALE GENOMIC DNA]</scope>
    <source>
        <strain evidence="14">Snail1</strain>
        <tissue evidence="14">Muscle</tissue>
    </source>
</reference>
<evidence type="ECO:0000256" key="1">
    <source>
        <dbReference type="ARBA" id="ARBA00000321"/>
    </source>
</evidence>
<feature type="domain" description="Alpha-L-fucosidase C-terminal" evidence="13">
    <location>
        <begin position="368"/>
        <end position="454"/>
    </location>
</feature>
<evidence type="ECO:0000313" key="14">
    <source>
        <dbReference type="EMBL" id="KAK7090733.1"/>
    </source>
</evidence>
<evidence type="ECO:0000259" key="13">
    <source>
        <dbReference type="Pfam" id="PF16757"/>
    </source>
</evidence>
<feature type="chain" id="PRO_5042675352" description="alpha-L-fucosidase" evidence="11">
    <location>
        <begin position="23"/>
        <end position="458"/>
    </location>
</feature>
<keyword evidence="10 11" id="KW-0326">Glycosidase</keyword>
<keyword evidence="9" id="KW-0325">Glycoprotein</keyword>
<dbReference type="AlphaFoldDB" id="A0AAN9APE9"/>
<comment type="catalytic activity">
    <reaction evidence="1">
        <text>a neolactoside IV(2)-alpha-Fuc-nLc4Cer(d18:1(4E)) + H2O = a neolactoside nLc4Cer(d18:1(4E)) + L-fucose</text>
        <dbReference type="Rhea" id="RHEA:48224"/>
        <dbReference type="ChEBI" id="CHEBI:2181"/>
        <dbReference type="ChEBI" id="CHEBI:15377"/>
        <dbReference type="ChEBI" id="CHEBI:17006"/>
        <dbReference type="ChEBI" id="CHEBI:28691"/>
    </reaction>
    <physiologicalReaction direction="left-to-right" evidence="1">
        <dbReference type="Rhea" id="RHEA:48225"/>
    </physiologicalReaction>
</comment>
<accession>A0AAN9APE9</accession>
<evidence type="ECO:0000256" key="2">
    <source>
        <dbReference type="ARBA" id="ARBA00000419"/>
    </source>
</evidence>
<comment type="subunit">
    <text evidence="5">Homotetramer.</text>
</comment>
<dbReference type="FunFam" id="2.60.40.1180:FF:000013">
    <property type="entry name" value="Alpha-L-fucosidase"/>
    <property type="match status" value="1"/>
</dbReference>
<evidence type="ECO:0000256" key="3">
    <source>
        <dbReference type="ARBA" id="ARBA00004071"/>
    </source>
</evidence>
<dbReference type="InterPro" id="IPR017853">
    <property type="entry name" value="GH"/>
</dbReference>
<evidence type="ECO:0000259" key="12">
    <source>
        <dbReference type="Pfam" id="PF01120"/>
    </source>
</evidence>
<feature type="domain" description="Glycoside hydrolase family 29 N-terminal" evidence="12">
    <location>
        <begin position="21"/>
        <end position="357"/>
    </location>
</feature>
<evidence type="ECO:0000256" key="5">
    <source>
        <dbReference type="ARBA" id="ARBA00011881"/>
    </source>
</evidence>
<proteinExistence type="inferred from homology"/>
<dbReference type="PANTHER" id="PTHR10030">
    <property type="entry name" value="ALPHA-L-FUCOSIDASE"/>
    <property type="match status" value="1"/>
</dbReference>
<dbReference type="PANTHER" id="PTHR10030:SF37">
    <property type="entry name" value="ALPHA-L-FUCOSIDASE-RELATED"/>
    <property type="match status" value="1"/>
</dbReference>
<comment type="function">
    <text evidence="3">Alpha-L-fucosidase is responsible for hydrolyzing the alpha-1,6-linked fucose joined to the reducing-end N-acetylglucosamine of the carbohydrate moieties of glycoproteins.</text>
</comment>
<dbReference type="FunFam" id="3.20.20.80:FF:000027">
    <property type="entry name" value="Alpha-L-fucosidase"/>
    <property type="match status" value="1"/>
</dbReference>
<dbReference type="InterPro" id="IPR031919">
    <property type="entry name" value="Fucosidase_C"/>
</dbReference>
<evidence type="ECO:0000256" key="6">
    <source>
        <dbReference type="ARBA" id="ARBA00012662"/>
    </source>
</evidence>
<dbReference type="GO" id="GO:0016139">
    <property type="term" value="P:glycoside catabolic process"/>
    <property type="evidence" value="ECO:0007669"/>
    <property type="project" value="TreeGrafter"/>
</dbReference>
<dbReference type="PIRSF" id="PIRSF001092">
    <property type="entry name" value="Alpha-L-fucosidase"/>
    <property type="match status" value="1"/>
</dbReference>
<dbReference type="Gene3D" id="3.20.20.80">
    <property type="entry name" value="Glycosidases"/>
    <property type="match status" value="1"/>
</dbReference>